<feature type="chain" id="PRO_5040775756" evidence="1">
    <location>
        <begin position="21"/>
        <end position="123"/>
    </location>
</feature>
<evidence type="ECO:0000313" key="2">
    <source>
        <dbReference type="EMBL" id="MBZ4033561.1"/>
    </source>
</evidence>
<proteinExistence type="predicted"/>
<protein>
    <submittedName>
        <fullName evidence="2">Uncharacterized protein</fullName>
    </submittedName>
</protein>
<sequence length="123" mass="14142">MKPIIKFIILALFSTHINFAQTFDPKLVSKDLEINISETPKRGIEKNNIIYYVEKDLQTISAYKNKKLQWQTNVIAICGKPEVGEPKIRYFSYKSKKLLVVMGKHNYAEVNVIDGKTFFLGAD</sequence>
<keyword evidence="1" id="KW-0732">Signal</keyword>
<evidence type="ECO:0000256" key="1">
    <source>
        <dbReference type="SAM" id="SignalP"/>
    </source>
</evidence>
<reference evidence="2 3" key="1">
    <citation type="journal article" date="2023" name="Antonie Van Leeuwenhoek">
        <title>Flavobacterium potami sp. nov., a multi-metal resistance genes harbouring bacterium isolated from shallow river silt.</title>
        <authorList>
            <person name="Li S."/>
            <person name="Mao S."/>
            <person name="Mu W."/>
            <person name="Guo B."/>
            <person name="Li C."/>
            <person name="Zhu Q."/>
            <person name="Hou X."/>
            <person name="Zhao Y."/>
            <person name="Wei S."/>
            <person name="Liu H."/>
            <person name="Liu A."/>
        </authorList>
    </citation>
    <scope>NUCLEOTIDE SEQUENCE [LARGE SCALE GENOMIC DNA]</scope>
    <source>
        <strain evidence="2 3">17A</strain>
    </source>
</reference>
<feature type="signal peptide" evidence="1">
    <location>
        <begin position="1"/>
        <end position="20"/>
    </location>
</feature>
<accession>A0A9X1KPX7</accession>
<evidence type="ECO:0000313" key="3">
    <source>
        <dbReference type="Proteomes" id="UP001139366"/>
    </source>
</evidence>
<dbReference type="RefSeq" id="WP_223704380.1">
    <property type="nucleotide sequence ID" value="NZ_JAINUY010000001.1"/>
</dbReference>
<keyword evidence="3" id="KW-1185">Reference proteome</keyword>
<dbReference type="EMBL" id="JAINUY010000001">
    <property type="protein sequence ID" value="MBZ4033561.1"/>
    <property type="molecule type" value="Genomic_DNA"/>
</dbReference>
<comment type="caution">
    <text evidence="2">The sequence shown here is derived from an EMBL/GenBank/DDBJ whole genome shotgun (WGS) entry which is preliminary data.</text>
</comment>
<dbReference type="Proteomes" id="UP001139366">
    <property type="component" value="Unassembled WGS sequence"/>
</dbReference>
<organism evidence="2 3">
    <name type="scientific">Flavobacterium potami</name>
    <dbReference type="NCBI Taxonomy" id="2872310"/>
    <lineage>
        <taxon>Bacteria</taxon>
        <taxon>Pseudomonadati</taxon>
        <taxon>Bacteroidota</taxon>
        <taxon>Flavobacteriia</taxon>
        <taxon>Flavobacteriales</taxon>
        <taxon>Flavobacteriaceae</taxon>
        <taxon>Flavobacterium</taxon>
    </lineage>
</organism>
<dbReference type="AlphaFoldDB" id="A0A9X1KPX7"/>
<gene>
    <name evidence="2" type="ORF">K6T82_02200</name>
</gene>
<name>A0A9X1KPX7_9FLAO</name>